<name>B0WAY2_CULQU</name>
<organism>
    <name type="scientific">Culex quinquefasciatus</name>
    <name type="common">Southern house mosquito</name>
    <name type="synonym">Culex pungens</name>
    <dbReference type="NCBI Taxonomy" id="7176"/>
    <lineage>
        <taxon>Eukaryota</taxon>
        <taxon>Metazoa</taxon>
        <taxon>Ecdysozoa</taxon>
        <taxon>Arthropoda</taxon>
        <taxon>Hexapoda</taxon>
        <taxon>Insecta</taxon>
        <taxon>Pterygota</taxon>
        <taxon>Neoptera</taxon>
        <taxon>Endopterygota</taxon>
        <taxon>Diptera</taxon>
        <taxon>Nematocera</taxon>
        <taxon>Culicoidea</taxon>
        <taxon>Culicidae</taxon>
        <taxon>Culicinae</taxon>
        <taxon>Culicini</taxon>
        <taxon>Culex</taxon>
        <taxon>Culex</taxon>
    </lineage>
</organism>
<dbReference type="PANTHER" id="PTHR21137:SF35">
    <property type="entry name" value="ODORANT RECEPTOR 19A-RELATED"/>
    <property type="match status" value="1"/>
</dbReference>
<comment type="similarity">
    <text evidence="10">Belongs to the insect chemoreceptor superfamily. Heteromeric odorant receptor channel (TC 1.A.69) family.</text>
</comment>
<keyword evidence="2" id="KW-1003">Cell membrane</keyword>
<keyword evidence="5 10" id="KW-0552">Olfaction</keyword>
<feature type="transmembrane region" description="Helical" evidence="10">
    <location>
        <begin position="70"/>
        <end position="88"/>
    </location>
</feature>
<dbReference type="EMBL" id="DS231876">
    <property type="protein sequence ID" value="EDS41940.1"/>
    <property type="molecule type" value="Genomic_DNA"/>
</dbReference>
<evidence type="ECO:0000256" key="1">
    <source>
        <dbReference type="ARBA" id="ARBA00004651"/>
    </source>
</evidence>
<evidence type="ECO:0000313" key="11">
    <source>
        <dbReference type="EMBL" id="EDS41940.1"/>
    </source>
</evidence>
<dbReference type="KEGG" id="cqu:CpipJ_CPIJ004142"/>
<reference evidence="12" key="2">
    <citation type="submission" date="2021-02" db="UniProtKB">
        <authorList>
            <consortium name="EnsemblMetazoa"/>
        </authorList>
    </citation>
    <scope>IDENTIFICATION</scope>
    <source>
        <strain evidence="12">JHB</strain>
    </source>
</reference>
<keyword evidence="3 10" id="KW-0716">Sensory transduction</keyword>
<keyword evidence="6 10" id="KW-1133">Transmembrane helix</keyword>
<accession>B0WAY2</accession>
<dbReference type="VEuPathDB" id="VectorBase:CQUJHB020438"/>
<dbReference type="GO" id="GO:0005549">
    <property type="term" value="F:odorant binding"/>
    <property type="evidence" value="ECO:0007669"/>
    <property type="project" value="InterPro"/>
</dbReference>
<gene>
    <name evidence="12" type="primary">6035739</name>
    <name evidence="11" type="ORF">CpipJ_CPIJ004142</name>
</gene>
<keyword evidence="8 10" id="KW-0675">Receptor</keyword>
<sequence>MQLFPRALRFGELDQVFPIVLRLLRFFRAWGSRRRLLGLYGFFAVHFSVRLLPLIVYLDTSDMQTLIRHLGEIVFVGMLYPVFVVYVWKIPKLIQLVEILDRAFAKYDQPKEFREEIVKTNKFVRNICRFYFVYTGANIPVYIVAPILLTFWKYLRWNNPNEPFYFDFPNELPLLNHLNMWHYVICEVLIAPVFFCSAIFLALKSMLYYSLLQYVSLMFKLVLKRIQLLDKSLSHRRRRRQLNRQVDAVVKHHYLALKCAAILEELISPILLAQFLGCVIVWCMLIFYMTMSIGDFGALTTLILCEILAFEMLAFSFFGSELTHVSSSVATEIYNFRWYDAPLAIQRKVLLISVRSQRIVGVTAFKFYYVTIEQFGKAVQTTYSFYLVMKKLFEGQ</sequence>
<evidence type="ECO:0000256" key="6">
    <source>
        <dbReference type="ARBA" id="ARBA00022989"/>
    </source>
</evidence>
<proteinExistence type="inferred from homology"/>
<feature type="transmembrane region" description="Helical" evidence="10">
    <location>
        <begin position="180"/>
        <end position="203"/>
    </location>
</feature>
<dbReference type="GO" id="GO:0005886">
    <property type="term" value="C:plasma membrane"/>
    <property type="evidence" value="ECO:0007669"/>
    <property type="project" value="UniProtKB-SubCell"/>
</dbReference>
<evidence type="ECO:0000256" key="4">
    <source>
        <dbReference type="ARBA" id="ARBA00022692"/>
    </source>
</evidence>
<evidence type="ECO:0000256" key="2">
    <source>
        <dbReference type="ARBA" id="ARBA00022475"/>
    </source>
</evidence>
<evidence type="ECO:0000256" key="7">
    <source>
        <dbReference type="ARBA" id="ARBA00023136"/>
    </source>
</evidence>
<dbReference type="Proteomes" id="UP000002320">
    <property type="component" value="Unassembled WGS sequence"/>
</dbReference>
<evidence type="ECO:0000256" key="8">
    <source>
        <dbReference type="ARBA" id="ARBA00023170"/>
    </source>
</evidence>
<dbReference type="AlphaFoldDB" id="B0WAY2"/>
<evidence type="ECO:0000313" key="12">
    <source>
        <dbReference type="EnsemblMetazoa" id="CPIJ004142-PA"/>
    </source>
</evidence>
<feature type="transmembrane region" description="Helical" evidence="10">
    <location>
        <begin position="296"/>
        <end position="318"/>
    </location>
</feature>
<dbReference type="VEuPathDB" id="VectorBase:CPIJ004142"/>
<keyword evidence="9 10" id="KW-0807">Transducer</keyword>
<dbReference type="EnsemblMetazoa" id="CPIJ004142-RA">
    <property type="protein sequence ID" value="CPIJ004142-PA"/>
    <property type="gene ID" value="CPIJ004142"/>
</dbReference>
<dbReference type="GO" id="GO:0004984">
    <property type="term" value="F:olfactory receptor activity"/>
    <property type="evidence" value="ECO:0007669"/>
    <property type="project" value="InterPro"/>
</dbReference>
<keyword evidence="13" id="KW-1185">Reference proteome</keyword>
<evidence type="ECO:0000313" key="13">
    <source>
        <dbReference type="Proteomes" id="UP000002320"/>
    </source>
</evidence>
<reference evidence="11" key="1">
    <citation type="submission" date="2007-03" db="EMBL/GenBank/DDBJ databases">
        <title>Annotation of Culex pipiens quinquefasciatus.</title>
        <authorList>
            <consortium name="The Broad Institute Genome Sequencing Platform"/>
            <person name="Atkinson P.W."/>
            <person name="Hemingway J."/>
            <person name="Christensen B.M."/>
            <person name="Higgs S."/>
            <person name="Kodira C."/>
            <person name="Hannick L."/>
            <person name="Megy K."/>
            <person name="O'Leary S."/>
            <person name="Pearson M."/>
            <person name="Haas B.J."/>
            <person name="Mauceli E."/>
            <person name="Wortman J.R."/>
            <person name="Lee N.H."/>
            <person name="Guigo R."/>
            <person name="Stanke M."/>
            <person name="Alvarado L."/>
            <person name="Amedeo P."/>
            <person name="Antoine C.H."/>
            <person name="Arensburger P."/>
            <person name="Bidwell S.L."/>
            <person name="Crawford M."/>
            <person name="Camaro F."/>
            <person name="Devon K."/>
            <person name="Engels R."/>
            <person name="Hammond M."/>
            <person name="Howarth C."/>
            <person name="Koehrsen M."/>
            <person name="Lawson D."/>
            <person name="Montgomery P."/>
            <person name="Nene V."/>
            <person name="Nusbaum C."/>
            <person name="Puiu D."/>
            <person name="Romero-Severson J."/>
            <person name="Severson D.W."/>
            <person name="Shumway M."/>
            <person name="Sisk P."/>
            <person name="Stolte C."/>
            <person name="Zeng Q."/>
            <person name="Eisenstadt E."/>
            <person name="Fraser-Liggett C."/>
            <person name="Strausberg R."/>
            <person name="Galagan J."/>
            <person name="Birren B."/>
            <person name="Collins F.H."/>
        </authorList>
    </citation>
    <scope>NUCLEOTIDE SEQUENCE [LARGE SCALE GENOMIC DNA]</scope>
    <source>
        <strain evidence="11">JHB</strain>
    </source>
</reference>
<evidence type="ECO:0000256" key="10">
    <source>
        <dbReference type="RuleBase" id="RU351113"/>
    </source>
</evidence>
<dbReference type="OMA" id="NICRFYF"/>
<dbReference type="InParanoid" id="B0WAY2"/>
<comment type="caution">
    <text evidence="10">Lacks conserved residue(s) required for the propagation of feature annotation.</text>
</comment>
<evidence type="ECO:0000256" key="9">
    <source>
        <dbReference type="ARBA" id="ARBA00023224"/>
    </source>
</evidence>
<feature type="transmembrane region" description="Helical" evidence="10">
    <location>
        <begin position="37"/>
        <end position="58"/>
    </location>
</feature>
<dbReference type="eggNOG" id="ENOG502TB17">
    <property type="taxonomic scope" value="Eukaryota"/>
</dbReference>
<evidence type="ECO:0000256" key="5">
    <source>
        <dbReference type="ARBA" id="ARBA00022725"/>
    </source>
</evidence>
<keyword evidence="4 10" id="KW-0812">Transmembrane</keyword>
<evidence type="ECO:0000256" key="3">
    <source>
        <dbReference type="ARBA" id="ARBA00022606"/>
    </source>
</evidence>
<dbReference type="GO" id="GO:0007165">
    <property type="term" value="P:signal transduction"/>
    <property type="evidence" value="ECO:0007669"/>
    <property type="project" value="UniProtKB-KW"/>
</dbReference>
<dbReference type="Pfam" id="PF02949">
    <property type="entry name" value="7tm_6"/>
    <property type="match status" value="1"/>
</dbReference>
<dbReference type="InterPro" id="IPR004117">
    <property type="entry name" value="7tm6_olfct_rcpt"/>
</dbReference>
<protein>
    <recommendedName>
        <fullName evidence="10">Odorant receptor</fullName>
    </recommendedName>
</protein>
<feature type="transmembrane region" description="Helical" evidence="10">
    <location>
        <begin position="131"/>
        <end position="152"/>
    </location>
</feature>
<keyword evidence="7 10" id="KW-0472">Membrane</keyword>
<comment type="subcellular location">
    <subcellularLocation>
        <location evidence="1 10">Cell membrane</location>
        <topology evidence="1 10">Multi-pass membrane protein</topology>
    </subcellularLocation>
</comment>
<dbReference type="OrthoDB" id="6617147at2759"/>
<feature type="transmembrane region" description="Helical" evidence="10">
    <location>
        <begin position="270"/>
        <end position="290"/>
    </location>
</feature>
<dbReference type="HOGENOM" id="CLU_040214_0_0_1"/>
<dbReference type="PANTHER" id="PTHR21137">
    <property type="entry name" value="ODORANT RECEPTOR"/>
    <property type="match status" value="1"/>
</dbReference>